<keyword evidence="1" id="KW-0732">Signal</keyword>
<dbReference type="EMBL" id="JARVCO010000012">
    <property type="protein sequence ID" value="MDZ8120508.1"/>
    <property type="molecule type" value="Genomic_DNA"/>
</dbReference>
<organism evidence="2 3">
    <name type="scientific">Pontiella agarivorans</name>
    <dbReference type="NCBI Taxonomy" id="3038953"/>
    <lineage>
        <taxon>Bacteria</taxon>
        <taxon>Pseudomonadati</taxon>
        <taxon>Kiritimatiellota</taxon>
        <taxon>Kiritimatiellia</taxon>
        <taxon>Kiritimatiellales</taxon>
        <taxon>Pontiellaceae</taxon>
        <taxon>Pontiella</taxon>
    </lineage>
</organism>
<evidence type="ECO:0000256" key="1">
    <source>
        <dbReference type="SAM" id="SignalP"/>
    </source>
</evidence>
<accession>A0ABU5N239</accession>
<gene>
    <name evidence="2" type="ORF">P9H32_17915</name>
</gene>
<dbReference type="InterPro" id="IPR003961">
    <property type="entry name" value="FN3_dom"/>
</dbReference>
<feature type="chain" id="PRO_5047102018" evidence="1">
    <location>
        <begin position="20"/>
        <end position="1086"/>
    </location>
</feature>
<dbReference type="InterPro" id="IPR036116">
    <property type="entry name" value="FN3_sf"/>
</dbReference>
<reference evidence="2 3" key="1">
    <citation type="journal article" date="2024" name="Appl. Environ. Microbiol.">
        <title>Pontiella agarivorans sp. nov., a novel marine anaerobic bacterium capable of degrading macroalgal polysaccharides and fixing nitrogen.</title>
        <authorList>
            <person name="Liu N."/>
            <person name="Kivenson V."/>
            <person name="Peng X."/>
            <person name="Cui Z."/>
            <person name="Lankiewicz T.S."/>
            <person name="Gosselin K.M."/>
            <person name="English C.J."/>
            <person name="Blair E.M."/>
            <person name="O'Malley M.A."/>
            <person name="Valentine D.L."/>
        </authorList>
    </citation>
    <scope>NUCLEOTIDE SEQUENCE [LARGE SCALE GENOMIC DNA]</scope>
    <source>
        <strain evidence="2 3">NLcol2</strain>
    </source>
</reference>
<dbReference type="SUPFAM" id="SSF49265">
    <property type="entry name" value="Fibronectin type III"/>
    <property type="match status" value="1"/>
</dbReference>
<dbReference type="Proteomes" id="UP001290861">
    <property type="component" value="Unassembled WGS sequence"/>
</dbReference>
<dbReference type="CDD" id="cd00063">
    <property type="entry name" value="FN3"/>
    <property type="match status" value="1"/>
</dbReference>
<keyword evidence="3" id="KW-1185">Reference proteome</keyword>
<dbReference type="InterPro" id="IPR013783">
    <property type="entry name" value="Ig-like_fold"/>
</dbReference>
<feature type="signal peptide" evidence="1">
    <location>
        <begin position="1"/>
        <end position="19"/>
    </location>
</feature>
<sequence length="1086" mass="116418">MKRNTLFIALLAGSGMVSAALGQSIITDDFSTYSDGDLAGQGDWLEVAASGAGAGAFNVTNNMAVSNGDGSSGLDYYVSLGNTPSGNAMDDEWDGSMECSFNWSGTKWRHGAFFKIGTSTTVTNGLRNASSDDVPLIIETGWPDKLYIGTADASGTFVECLAVTADDLGMTIGSELDSDPLEITWNVRKTRDSGFYTITASLMNTLTGSNYPGSTVSVEKPGAYAASDPYYMMGMARGYSWWDEDVQYWKGIQIDSLSLIKSAGNAPVLVATAVTAMGEDSAVNLTWDPVTEAESYDILRSDTEVGGYTAVSGGSGITTNRFTDSTAINGNVYWYKVVSKAAGAADVESEPVSGTPLMIVSGTFLDTTFAASDNPSYVDGDLAGQNGWEQLSASLPGAFEIDSSGDGVAETYGLTATGGVHQVYYTAPTSNEVTATWSGTVVFSLSTEADGFKTNVTDGVTNVYEVARLGNGYQTFMFGLTSNPDTVLDPTDGDKEVGGDDDVLVSARVGGDDGRVDISINNFNWAENIMLALNREQLGWDPAGMDISATNGADFATDTITLDYVIRKSTDNLAYMGVCTATVAGVTYEGQWHTTADDNEWGKPTVVWGEPLVYFGMSRGAPSAEQQVDVSVDSLSVTYTSSSDPVMLPPYSLDSALGNLEITVDWKNFGEELSYNIYRAETNGGPYVLLSSVPATDKFFLDTGLTDLRSYFYKVSSVYPAGESALSDPLVVRALGRTLHLEWGGEVALSAGNHWATGLSAPTVSGELNYWQGEGVEAYSVIGASDSWYANPPHPDLKAVIQAPTNSAYEANRPNVELRWNGGARFRFAEGASAMYWVECPSLDNTVNDLSGEWDKYQWYCFPAVRNGSTWYVAESSLNADRSLDLGDERWTTVTLASATDTNLMVREGTYVTGDEIGFDDINAFGFFAENAAASNDAWVDHMRLLYGSSPSVFQKWCDEQGIYNEDAVESADLDGDGADNLYEWGMGGDPLDGTDIGITQRRMYMDGDDFVYIYPRLKGVAPTYTLKAADSLVIGGFDETLVEGVDFTEVSAGGDWAGWAPEFEAVTNAIPTAGRSIRFFKTVVE</sequence>
<dbReference type="Gene3D" id="2.60.40.10">
    <property type="entry name" value="Immunoglobulins"/>
    <property type="match status" value="2"/>
</dbReference>
<name>A0ABU5N239_9BACT</name>
<evidence type="ECO:0000313" key="2">
    <source>
        <dbReference type="EMBL" id="MDZ8120508.1"/>
    </source>
</evidence>
<dbReference type="RefSeq" id="WP_322610282.1">
    <property type="nucleotide sequence ID" value="NZ_JARVCO010000012.1"/>
</dbReference>
<proteinExistence type="predicted"/>
<protein>
    <submittedName>
        <fullName evidence="2">Fibronectin type III domain-containing protein</fullName>
    </submittedName>
</protein>
<evidence type="ECO:0000313" key="3">
    <source>
        <dbReference type="Proteomes" id="UP001290861"/>
    </source>
</evidence>
<comment type="caution">
    <text evidence="2">The sequence shown here is derived from an EMBL/GenBank/DDBJ whole genome shotgun (WGS) entry which is preliminary data.</text>
</comment>